<sequence length="92" mass="10767">METSQDVIQELSKFFEIYITTAAMEHPSSFHAKFEWLTEHFSFIPQVNYVFCGDKSIIKADYLIDDSSRHFRRFQGQGLLYFNNVKEAAGTF</sequence>
<dbReference type="EMBL" id="JACJIP010000016">
    <property type="protein sequence ID" value="MBA9086202.1"/>
    <property type="molecule type" value="Genomic_DNA"/>
</dbReference>
<keyword evidence="3" id="KW-1185">Reference proteome</keyword>
<dbReference type="GO" id="GO:0009223">
    <property type="term" value="P:pyrimidine deoxyribonucleotide catabolic process"/>
    <property type="evidence" value="ECO:0007669"/>
    <property type="project" value="TreeGrafter"/>
</dbReference>
<dbReference type="RefSeq" id="WP_182536182.1">
    <property type="nucleotide sequence ID" value="NZ_JACJIP010000016.1"/>
</dbReference>
<dbReference type="InterPro" id="IPR010708">
    <property type="entry name" value="5'(3')-deoxyribonucleotidase"/>
</dbReference>
<reference evidence="2 3" key="1">
    <citation type="submission" date="2020-08" db="EMBL/GenBank/DDBJ databases">
        <title>Genomic Encyclopedia of Type Strains, Phase III (KMG-III): the genomes of soil and plant-associated and newly described type strains.</title>
        <authorList>
            <person name="Whitman W."/>
        </authorList>
    </citation>
    <scope>NUCLEOTIDE SEQUENCE [LARGE SCALE GENOMIC DNA]</scope>
    <source>
        <strain evidence="2 3">CECT 8693</strain>
    </source>
</reference>
<dbReference type="InterPro" id="IPR036412">
    <property type="entry name" value="HAD-like_sf"/>
</dbReference>
<dbReference type="GO" id="GO:0008253">
    <property type="term" value="F:5'-nucleotidase activity"/>
    <property type="evidence" value="ECO:0007669"/>
    <property type="project" value="InterPro"/>
</dbReference>
<comment type="caution">
    <text evidence="2">The sequence shown here is derived from an EMBL/GenBank/DDBJ whole genome shotgun (WGS) entry which is preliminary data.</text>
</comment>
<accession>A0A7W3STY5</accession>
<name>A0A7W3STY5_9BACL</name>
<protein>
    <submittedName>
        <fullName evidence="2">5'(3')-deoxyribonucleotidase</fullName>
    </submittedName>
</protein>
<dbReference type="Gene3D" id="3.40.50.1000">
    <property type="entry name" value="HAD superfamily/HAD-like"/>
    <property type="match status" value="1"/>
</dbReference>
<dbReference type="PANTHER" id="PTHR16504">
    <property type="entry name" value="5'(3')-DEOXYRIBONUCLEOTIDASE"/>
    <property type="match status" value="1"/>
</dbReference>
<evidence type="ECO:0000313" key="3">
    <source>
        <dbReference type="Proteomes" id="UP000567067"/>
    </source>
</evidence>
<organism evidence="2 3">
    <name type="scientific">Fontibacillus solani</name>
    <dbReference type="NCBI Taxonomy" id="1572857"/>
    <lineage>
        <taxon>Bacteria</taxon>
        <taxon>Bacillati</taxon>
        <taxon>Bacillota</taxon>
        <taxon>Bacilli</taxon>
        <taxon>Bacillales</taxon>
        <taxon>Paenibacillaceae</taxon>
        <taxon>Fontibacillus</taxon>
    </lineage>
</organism>
<proteinExistence type="inferred from homology"/>
<evidence type="ECO:0000313" key="2">
    <source>
        <dbReference type="EMBL" id="MBA9086202.1"/>
    </source>
</evidence>
<evidence type="ECO:0000256" key="1">
    <source>
        <dbReference type="ARBA" id="ARBA00009589"/>
    </source>
</evidence>
<dbReference type="InterPro" id="IPR023214">
    <property type="entry name" value="HAD_sf"/>
</dbReference>
<dbReference type="AlphaFoldDB" id="A0A7W3STY5"/>
<dbReference type="SUPFAM" id="SSF56784">
    <property type="entry name" value="HAD-like"/>
    <property type="match status" value="1"/>
</dbReference>
<dbReference type="PANTHER" id="PTHR16504:SF4">
    <property type="entry name" value="5'(3')-DEOXYRIBONUCLEOTIDASE"/>
    <property type="match status" value="1"/>
</dbReference>
<comment type="similarity">
    <text evidence="1">Belongs to the 5'(3')-deoxyribonucleotidase family.</text>
</comment>
<dbReference type="Pfam" id="PF06941">
    <property type="entry name" value="NT5C"/>
    <property type="match status" value="1"/>
</dbReference>
<gene>
    <name evidence="2" type="ORF">FHR92_002675</name>
</gene>
<dbReference type="Proteomes" id="UP000567067">
    <property type="component" value="Unassembled WGS sequence"/>
</dbReference>